<keyword evidence="2" id="KW-1003">Cell membrane</keyword>
<dbReference type="PANTHER" id="PTHR47019">
    <property type="entry name" value="LIPID II FLIPPASE MURJ"/>
    <property type="match status" value="1"/>
</dbReference>
<evidence type="ECO:0000256" key="1">
    <source>
        <dbReference type="ARBA" id="ARBA00004651"/>
    </source>
</evidence>
<dbReference type="InterPro" id="IPR051050">
    <property type="entry name" value="Lipid_II_flippase_MurJ/MviN"/>
</dbReference>
<feature type="transmembrane region" description="Helical" evidence="10">
    <location>
        <begin position="7"/>
        <end position="26"/>
    </location>
</feature>
<evidence type="ECO:0000313" key="12">
    <source>
        <dbReference type="Proteomes" id="UP001162780"/>
    </source>
</evidence>
<gene>
    <name evidence="11" type="ORF">NM686_015685</name>
</gene>
<proteinExistence type="inferred from homology"/>
<evidence type="ECO:0000256" key="4">
    <source>
        <dbReference type="ARBA" id="ARBA00022960"/>
    </source>
</evidence>
<organism evidence="11 12">
    <name type="scientific">Methylomonas rapida</name>
    <dbReference type="NCBI Taxonomy" id="2963939"/>
    <lineage>
        <taxon>Bacteria</taxon>
        <taxon>Pseudomonadati</taxon>
        <taxon>Pseudomonadota</taxon>
        <taxon>Gammaproteobacteria</taxon>
        <taxon>Methylococcales</taxon>
        <taxon>Methylococcaceae</taxon>
        <taxon>Methylomonas</taxon>
    </lineage>
</organism>
<comment type="function">
    <text evidence="8">Involved in peptidoglycan biosynthesis. Transports lipid-linked peptidoglycan precursors from the inner to the outer leaflet of the cytoplasmic membrane.</text>
</comment>
<evidence type="ECO:0000256" key="10">
    <source>
        <dbReference type="SAM" id="Phobius"/>
    </source>
</evidence>
<dbReference type="RefSeq" id="WP_255188793.1">
    <property type="nucleotide sequence ID" value="NZ_CP113517.1"/>
</dbReference>
<evidence type="ECO:0000256" key="9">
    <source>
        <dbReference type="ARBA" id="ARBA00061532"/>
    </source>
</evidence>
<evidence type="ECO:0000256" key="7">
    <source>
        <dbReference type="ARBA" id="ARBA00023136"/>
    </source>
</evidence>
<feature type="transmembrane region" description="Helical" evidence="10">
    <location>
        <begin position="174"/>
        <end position="193"/>
    </location>
</feature>
<dbReference type="EMBL" id="CP113517">
    <property type="protein sequence ID" value="WAR43807.1"/>
    <property type="molecule type" value="Genomic_DNA"/>
</dbReference>
<keyword evidence="6 10" id="KW-1133">Transmembrane helix</keyword>
<evidence type="ECO:0000256" key="5">
    <source>
        <dbReference type="ARBA" id="ARBA00022984"/>
    </source>
</evidence>
<dbReference type="InterPro" id="IPR004268">
    <property type="entry name" value="MurJ"/>
</dbReference>
<feature type="transmembrane region" description="Helical" evidence="10">
    <location>
        <begin position="332"/>
        <end position="360"/>
    </location>
</feature>
<keyword evidence="3 10" id="KW-0812">Transmembrane</keyword>
<feature type="transmembrane region" description="Helical" evidence="10">
    <location>
        <begin position="77"/>
        <end position="102"/>
    </location>
</feature>
<sequence>MKQSIQLAILSSANLGITFLFQWYVLVQLGPGMESDALFAGMTIPQLVLAVISGSLMHVLVPILAGEDEDRLRHDAWALLVLIGALFGMLAVALHVTASWWVPLTVPGFDEAAKHLTIELSRIQLIGMVFTAINGVQWAAYHARQRFIWAEFSPFVSSVITFALLIWALPRFGVMAAAWLLSLRMALQTLLLLPGMGRVVRPNLTSSAIQQTWQRLKPLLLGTAYYKTDPVVDRFLLSTATSGSLSLYYLAQQIYGAISQIINKAIVAPLVPVLSTSYKKQDSELFRKIYRRKLFQVAIAGFLGLLFFAALGRQFLSILVEYRKVSGQDVELLWMMMLLMSGQFVIGNLGMVMTSMFYAVGDTKSPTIVGIYAYTFGIFFKISLFYWMGNLGLALGVSIYFLISLILMQNKITEKKYV</sequence>
<keyword evidence="7 10" id="KW-0472">Membrane</keyword>
<evidence type="ECO:0000256" key="2">
    <source>
        <dbReference type="ARBA" id="ARBA00022475"/>
    </source>
</evidence>
<evidence type="ECO:0000256" key="6">
    <source>
        <dbReference type="ARBA" id="ARBA00022989"/>
    </source>
</evidence>
<reference evidence="11" key="1">
    <citation type="submission" date="2022-11" db="EMBL/GenBank/DDBJ databases">
        <title>Methylomonas rapida sp. nov., Carotenoid-Producing Obligate Methanotrophs with High Growth Characteristics and Biotechnological Potential.</title>
        <authorList>
            <person name="Tikhonova E.N."/>
            <person name="Suleimanov R.Z."/>
            <person name="Miroshnikov K."/>
            <person name="Oshkin I.Y."/>
            <person name="Belova S.E."/>
            <person name="Danilova O.V."/>
            <person name="Ashikhmin A."/>
            <person name="Konopkin A."/>
            <person name="But S.Y."/>
            <person name="Khmelenina V.N."/>
            <person name="Kuznetsov N."/>
            <person name="Pimenov N.V."/>
            <person name="Dedysh S.N."/>
        </authorList>
    </citation>
    <scope>NUCLEOTIDE SEQUENCE</scope>
    <source>
        <strain evidence="11">MP1</strain>
    </source>
</reference>
<feature type="transmembrane region" description="Helical" evidence="10">
    <location>
        <begin position="367"/>
        <end position="385"/>
    </location>
</feature>
<evidence type="ECO:0000256" key="8">
    <source>
        <dbReference type="ARBA" id="ARBA00060041"/>
    </source>
</evidence>
<dbReference type="PRINTS" id="PR01806">
    <property type="entry name" value="VIRFACTRMVIN"/>
</dbReference>
<dbReference type="Pfam" id="PF03023">
    <property type="entry name" value="MurJ"/>
    <property type="match status" value="1"/>
</dbReference>
<name>A0ABY7GEU7_9GAMM</name>
<comment type="similarity">
    <text evidence="9">Belongs to the MurJ/MviN family.</text>
</comment>
<feature type="transmembrane region" description="Helical" evidence="10">
    <location>
        <begin position="122"/>
        <end position="141"/>
    </location>
</feature>
<dbReference type="PANTHER" id="PTHR47019:SF1">
    <property type="entry name" value="LIPID II FLIPPASE MURJ"/>
    <property type="match status" value="1"/>
</dbReference>
<evidence type="ECO:0000256" key="3">
    <source>
        <dbReference type="ARBA" id="ARBA00022692"/>
    </source>
</evidence>
<feature type="transmembrane region" description="Helical" evidence="10">
    <location>
        <begin position="46"/>
        <end position="65"/>
    </location>
</feature>
<dbReference type="Proteomes" id="UP001162780">
    <property type="component" value="Chromosome"/>
</dbReference>
<feature type="transmembrane region" description="Helical" evidence="10">
    <location>
        <begin position="148"/>
        <end position="168"/>
    </location>
</feature>
<keyword evidence="5" id="KW-0573">Peptidoglycan synthesis</keyword>
<feature type="transmembrane region" description="Helical" evidence="10">
    <location>
        <begin position="391"/>
        <end position="408"/>
    </location>
</feature>
<comment type="subcellular location">
    <subcellularLocation>
        <location evidence="1">Cell membrane</location>
        <topology evidence="1">Multi-pass membrane protein</topology>
    </subcellularLocation>
</comment>
<feature type="transmembrane region" description="Helical" evidence="10">
    <location>
        <begin position="294"/>
        <end position="312"/>
    </location>
</feature>
<keyword evidence="12" id="KW-1185">Reference proteome</keyword>
<keyword evidence="4" id="KW-0133">Cell shape</keyword>
<evidence type="ECO:0000313" key="11">
    <source>
        <dbReference type="EMBL" id="WAR43807.1"/>
    </source>
</evidence>
<accession>A0ABY7GEU7</accession>
<protein>
    <recommendedName>
        <fullName evidence="13">Virulence factor MviN</fullName>
    </recommendedName>
</protein>
<evidence type="ECO:0008006" key="13">
    <source>
        <dbReference type="Google" id="ProtNLM"/>
    </source>
</evidence>